<comment type="caution">
    <text evidence="3">The sequence shown here is derived from an EMBL/GenBank/DDBJ whole genome shotgun (WGS) entry which is preliminary data.</text>
</comment>
<evidence type="ECO:0000313" key="3">
    <source>
        <dbReference type="EMBL" id="GFQ72393.1"/>
    </source>
</evidence>
<dbReference type="OrthoDB" id="616263at2759"/>
<protein>
    <recommendedName>
        <fullName evidence="2">Mos1 transposase HTH domain-containing protein</fullName>
    </recommendedName>
</protein>
<dbReference type="Gene3D" id="1.10.10.1450">
    <property type="match status" value="1"/>
</dbReference>
<accession>A0A8X6KHW9</accession>
<evidence type="ECO:0000256" key="1">
    <source>
        <dbReference type="SAM" id="MobiDB-lite"/>
    </source>
</evidence>
<gene>
    <name evidence="3" type="ORF">TNCT_174571</name>
</gene>
<feature type="compositionally biased region" description="Polar residues" evidence="1">
    <location>
        <begin position="78"/>
        <end position="91"/>
    </location>
</feature>
<name>A0A8X6KHW9_TRICU</name>
<dbReference type="EMBL" id="BMAO01001316">
    <property type="protein sequence ID" value="GFQ72393.1"/>
    <property type="molecule type" value="Genomic_DNA"/>
</dbReference>
<evidence type="ECO:0000259" key="2">
    <source>
        <dbReference type="Pfam" id="PF17906"/>
    </source>
</evidence>
<evidence type="ECO:0000313" key="4">
    <source>
        <dbReference type="Proteomes" id="UP000887116"/>
    </source>
</evidence>
<feature type="region of interest" description="Disordered" evidence="1">
    <location>
        <begin position="68"/>
        <end position="91"/>
    </location>
</feature>
<dbReference type="AlphaFoldDB" id="A0A8X6KHW9"/>
<dbReference type="Proteomes" id="UP000887116">
    <property type="component" value="Unassembled WGS sequence"/>
</dbReference>
<dbReference type="InterPro" id="IPR041426">
    <property type="entry name" value="Mos1_HTH"/>
</dbReference>
<proteinExistence type="predicted"/>
<dbReference type="Pfam" id="PF17906">
    <property type="entry name" value="HTH_48"/>
    <property type="match status" value="1"/>
</dbReference>
<sequence length="91" mass="10180">MSSRPPALEERTPACNLLAPFECIRLTLQWKSDHYAAAAARNLNTAFEDGSVSKRTIRYWYAKFESGDESHNKRLGQASDSCGQRSPKSDS</sequence>
<reference evidence="3" key="1">
    <citation type="submission" date="2020-07" db="EMBL/GenBank/DDBJ databases">
        <title>Multicomponent nature underlies the extraordinary mechanical properties of spider dragline silk.</title>
        <authorList>
            <person name="Kono N."/>
            <person name="Nakamura H."/>
            <person name="Mori M."/>
            <person name="Yoshida Y."/>
            <person name="Ohtoshi R."/>
            <person name="Malay A.D."/>
            <person name="Moran D.A.P."/>
            <person name="Tomita M."/>
            <person name="Numata K."/>
            <person name="Arakawa K."/>
        </authorList>
    </citation>
    <scope>NUCLEOTIDE SEQUENCE</scope>
</reference>
<keyword evidence="4" id="KW-1185">Reference proteome</keyword>
<organism evidence="3 4">
    <name type="scientific">Trichonephila clavata</name>
    <name type="common">Joro spider</name>
    <name type="synonym">Nephila clavata</name>
    <dbReference type="NCBI Taxonomy" id="2740835"/>
    <lineage>
        <taxon>Eukaryota</taxon>
        <taxon>Metazoa</taxon>
        <taxon>Ecdysozoa</taxon>
        <taxon>Arthropoda</taxon>
        <taxon>Chelicerata</taxon>
        <taxon>Arachnida</taxon>
        <taxon>Araneae</taxon>
        <taxon>Araneomorphae</taxon>
        <taxon>Entelegynae</taxon>
        <taxon>Araneoidea</taxon>
        <taxon>Nephilidae</taxon>
        <taxon>Trichonephila</taxon>
    </lineage>
</organism>
<feature type="domain" description="Mos1 transposase HTH" evidence="2">
    <location>
        <begin position="28"/>
        <end position="68"/>
    </location>
</feature>